<accession>A0ABX5LHZ7</accession>
<sequence length="108" mass="12460">MRNLGTTLTQHSYSASFGRLGRTSDNKTVAILTQIRDEEGNPLADHVWVKLQNFCFDNAPLKKGERIFFSAEPYRYIKGIYKSRAIKTLQSDIGLRNVIFFDRECQKN</sequence>
<dbReference type="EMBL" id="QGHD01000047">
    <property type="protein sequence ID" value="PWK86603.1"/>
    <property type="molecule type" value="Genomic_DNA"/>
</dbReference>
<name>A0ABX5LHZ7_9BACT</name>
<gene>
    <name evidence="1" type="ORF">B0H50_1476</name>
</gene>
<reference evidence="1 2" key="1">
    <citation type="submission" date="2018-05" db="EMBL/GenBank/DDBJ databases">
        <title>Animal gut microbial communities from fecal samples from Wisconsin, USA.</title>
        <authorList>
            <person name="Neumann A."/>
        </authorList>
    </citation>
    <scope>NUCLEOTIDE SEQUENCE [LARGE SCALE GENOMIC DNA]</scope>
    <source>
        <strain evidence="1 2">UWS4</strain>
    </source>
</reference>
<dbReference type="RefSeq" id="WP_146193773.1">
    <property type="nucleotide sequence ID" value="NZ_QGHD01000047.1"/>
</dbReference>
<evidence type="ECO:0000313" key="1">
    <source>
        <dbReference type="EMBL" id="PWK86603.1"/>
    </source>
</evidence>
<organism evidence="1 2">
    <name type="scientific">Hallerella porci</name>
    <dbReference type="NCBI Taxonomy" id="1945871"/>
    <lineage>
        <taxon>Bacteria</taxon>
        <taxon>Pseudomonadati</taxon>
        <taxon>Fibrobacterota</taxon>
        <taxon>Fibrobacteria</taxon>
        <taxon>Fibrobacterales</taxon>
        <taxon>Fibrobacteraceae</taxon>
        <taxon>Hallerella</taxon>
    </lineage>
</organism>
<protein>
    <submittedName>
        <fullName evidence="1">Uncharacterized protein</fullName>
    </submittedName>
</protein>
<dbReference type="Proteomes" id="UP000245523">
    <property type="component" value="Unassembled WGS sequence"/>
</dbReference>
<comment type="caution">
    <text evidence="1">The sequence shown here is derived from an EMBL/GenBank/DDBJ whole genome shotgun (WGS) entry which is preliminary data.</text>
</comment>
<proteinExistence type="predicted"/>
<keyword evidence="2" id="KW-1185">Reference proteome</keyword>
<evidence type="ECO:0000313" key="2">
    <source>
        <dbReference type="Proteomes" id="UP000245523"/>
    </source>
</evidence>